<dbReference type="AlphaFoldDB" id="A0A1E1W5X7"/>
<reference evidence="3" key="1">
    <citation type="submission" date="2015-09" db="EMBL/GenBank/DDBJ databases">
        <title>De novo assembly of Pectinophora gossypiella (Pink Bollworm) gut transcriptome.</title>
        <authorList>
            <person name="Tassone E.E."/>
        </authorList>
    </citation>
    <scope>NUCLEOTIDE SEQUENCE</scope>
</reference>
<proteinExistence type="predicted"/>
<gene>
    <name evidence="3" type="ORF">g.13254</name>
</gene>
<evidence type="ECO:0000256" key="2">
    <source>
        <dbReference type="SAM" id="MobiDB-lite"/>
    </source>
</evidence>
<sequence>PLTVGTAPRTAAPAATRRVADTLRGSLAPSIRSTNATARLRLAELEAAEQLAKLERRKMELEADLIRKRLAVEQENIQEEESARLQEEDVCLGPNDRVDDWFMRMDETRDEEQKQTRFEERARRRAPLRFSPTPQRAPRHLSPSPERVRRPRQSPERVRH</sequence>
<accession>A0A1E1W5X7</accession>
<organism evidence="3">
    <name type="scientific">Pectinophora gossypiella</name>
    <name type="common">Cotton pink bollworm</name>
    <name type="synonym">Depressaria gossypiella</name>
    <dbReference type="NCBI Taxonomy" id="13191"/>
    <lineage>
        <taxon>Eukaryota</taxon>
        <taxon>Metazoa</taxon>
        <taxon>Ecdysozoa</taxon>
        <taxon>Arthropoda</taxon>
        <taxon>Hexapoda</taxon>
        <taxon>Insecta</taxon>
        <taxon>Pterygota</taxon>
        <taxon>Neoptera</taxon>
        <taxon>Endopterygota</taxon>
        <taxon>Lepidoptera</taxon>
        <taxon>Glossata</taxon>
        <taxon>Ditrysia</taxon>
        <taxon>Gelechioidea</taxon>
        <taxon>Gelechiidae</taxon>
        <taxon>Apatetrinae</taxon>
        <taxon>Pectinophora</taxon>
    </lineage>
</organism>
<feature type="compositionally biased region" description="Basic and acidic residues" evidence="2">
    <location>
        <begin position="105"/>
        <end position="122"/>
    </location>
</feature>
<feature type="coiled-coil region" evidence="1">
    <location>
        <begin position="42"/>
        <end position="83"/>
    </location>
</feature>
<protein>
    <submittedName>
        <fullName evidence="3">Uncharacterized protein</fullName>
    </submittedName>
</protein>
<dbReference type="EMBL" id="GDQN01008690">
    <property type="protein sequence ID" value="JAT82364.1"/>
    <property type="molecule type" value="Transcribed_RNA"/>
</dbReference>
<feature type="non-terminal residue" evidence="3">
    <location>
        <position position="160"/>
    </location>
</feature>
<name>A0A1E1W5X7_PECGO</name>
<keyword evidence="1" id="KW-0175">Coiled coil</keyword>
<evidence type="ECO:0000256" key="1">
    <source>
        <dbReference type="SAM" id="Coils"/>
    </source>
</evidence>
<feature type="non-terminal residue" evidence="3">
    <location>
        <position position="1"/>
    </location>
</feature>
<dbReference type="OrthoDB" id="10055784at2759"/>
<evidence type="ECO:0000313" key="3">
    <source>
        <dbReference type="EMBL" id="JAT82364.1"/>
    </source>
</evidence>
<feature type="region of interest" description="Disordered" evidence="2">
    <location>
        <begin position="105"/>
        <end position="160"/>
    </location>
</feature>